<comment type="caution">
    <text evidence="1">The sequence shown here is derived from an EMBL/GenBank/DDBJ whole genome shotgun (WGS) entry which is preliminary data.</text>
</comment>
<proteinExistence type="predicted"/>
<evidence type="ECO:0000313" key="1">
    <source>
        <dbReference type="EMBL" id="CAG8685421.1"/>
    </source>
</evidence>
<protein>
    <submittedName>
        <fullName evidence="1">2513_t:CDS:1</fullName>
    </submittedName>
</protein>
<feature type="non-terminal residue" evidence="1">
    <location>
        <position position="1"/>
    </location>
</feature>
<gene>
    <name evidence="1" type="ORF">DHETER_LOCUS10883</name>
</gene>
<dbReference type="Proteomes" id="UP000789702">
    <property type="component" value="Unassembled WGS sequence"/>
</dbReference>
<keyword evidence="2" id="KW-1185">Reference proteome</keyword>
<feature type="non-terminal residue" evidence="1">
    <location>
        <position position="330"/>
    </location>
</feature>
<evidence type="ECO:0000313" key="2">
    <source>
        <dbReference type="Proteomes" id="UP000789702"/>
    </source>
</evidence>
<name>A0ACA9P0N2_9GLOM</name>
<accession>A0ACA9P0N2</accession>
<reference evidence="1" key="1">
    <citation type="submission" date="2021-06" db="EMBL/GenBank/DDBJ databases">
        <authorList>
            <person name="Kallberg Y."/>
            <person name="Tangrot J."/>
            <person name="Rosling A."/>
        </authorList>
    </citation>
    <scope>NUCLEOTIDE SEQUENCE</scope>
    <source>
        <strain evidence="1">IL203A</strain>
    </source>
</reference>
<dbReference type="EMBL" id="CAJVPU010022382">
    <property type="protein sequence ID" value="CAG8685421.1"/>
    <property type="molecule type" value="Genomic_DNA"/>
</dbReference>
<organism evidence="1 2">
    <name type="scientific">Dentiscutata heterogama</name>
    <dbReference type="NCBI Taxonomy" id="1316150"/>
    <lineage>
        <taxon>Eukaryota</taxon>
        <taxon>Fungi</taxon>
        <taxon>Fungi incertae sedis</taxon>
        <taxon>Mucoromycota</taxon>
        <taxon>Glomeromycotina</taxon>
        <taxon>Glomeromycetes</taxon>
        <taxon>Diversisporales</taxon>
        <taxon>Gigasporaceae</taxon>
        <taxon>Dentiscutata</taxon>
    </lineage>
</organism>
<sequence>IMFTLFPPTQIILSYFPRAILITASHFVPISMEKATKNDSKKRAAKESDEVSPNREEVSSKEPKQKKVKTATTSTTSLPLNTKMPEKLEFQKPSGTIKLASWNVSGLKAALKKGYHTYVEAEDADILCLQETKVNEKEFNAVDTKKYKYNWWGFEKKKGYGGIAVFSKIEPISVVFGLSTHPDPEVTKGRVVTLEFETLYYVTAYVPNAGEKLVRLKERVIWDEAMKQYLTQLDEKKPVIWAGDMNVAHKEIDLARPATNQRTAGFTIEERSGFDKILDGGKDTFIDTWRHMHPDTTGSYTYYSYRFQCRTKGLGWRLDYHVVSKRLLDR</sequence>